<accession>A0A0M2UVR3</accession>
<dbReference type="PANTHER" id="PTHR30217">
    <property type="entry name" value="PEPTIDASE U32 FAMILY"/>
    <property type="match status" value="1"/>
</dbReference>
<name>A0A0M2UVR3_9BACT</name>
<evidence type="ECO:0000256" key="3">
    <source>
        <dbReference type="ARBA" id="ARBA00038374"/>
    </source>
</evidence>
<keyword evidence="6" id="KW-1185">Reference proteome</keyword>
<gene>
    <name evidence="5" type="ORF">BROFUL_01324</name>
</gene>
<evidence type="ECO:0000259" key="4">
    <source>
        <dbReference type="Pfam" id="PF16325"/>
    </source>
</evidence>
<keyword evidence="1" id="KW-0645">Protease</keyword>
<dbReference type="EMBL" id="LAQJ01000139">
    <property type="protein sequence ID" value="KKO19932.1"/>
    <property type="molecule type" value="Genomic_DNA"/>
</dbReference>
<reference evidence="5 6" key="1">
    <citation type="journal article" date="2013" name="BMC Microbiol.">
        <title>Identification of the type II cytochrome c maturation pathway in anammox bacteria by comparative genomics.</title>
        <authorList>
            <person name="Ferousi C."/>
            <person name="Speth D.R."/>
            <person name="Reimann J."/>
            <person name="Op den Camp H.J."/>
            <person name="Allen J.W."/>
            <person name="Keltjens J.T."/>
            <person name="Jetten M.S."/>
        </authorList>
    </citation>
    <scope>NUCLEOTIDE SEQUENCE [LARGE SCALE GENOMIC DNA]</scope>
    <source>
        <strain evidence="5">RU1</strain>
    </source>
</reference>
<dbReference type="PATRIC" id="fig|380242.3.peg.1639"/>
<dbReference type="InterPro" id="IPR032525">
    <property type="entry name" value="Peptidase_U32_C"/>
</dbReference>
<dbReference type="Pfam" id="PF16325">
    <property type="entry name" value="Peptidase_U32_C"/>
    <property type="match status" value="1"/>
</dbReference>
<evidence type="ECO:0000256" key="2">
    <source>
        <dbReference type="ARBA" id="ARBA00022801"/>
    </source>
</evidence>
<dbReference type="InterPro" id="IPR051454">
    <property type="entry name" value="RNA/ubiquinone_mod_enzymes"/>
</dbReference>
<dbReference type="GO" id="GO:0006508">
    <property type="term" value="P:proteolysis"/>
    <property type="evidence" value="ECO:0007669"/>
    <property type="project" value="UniProtKB-KW"/>
</dbReference>
<dbReference type="Gene3D" id="2.40.30.10">
    <property type="entry name" value="Translation factors"/>
    <property type="match status" value="1"/>
</dbReference>
<keyword evidence="2" id="KW-0378">Hydrolase</keyword>
<dbReference type="PANTHER" id="PTHR30217:SF6">
    <property type="entry name" value="TRNA HYDROXYLATION PROTEIN P"/>
    <property type="match status" value="1"/>
</dbReference>
<feature type="domain" description="Peptidase family U32 C-terminal" evidence="4">
    <location>
        <begin position="330"/>
        <end position="410"/>
    </location>
</feature>
<evidence type="ECO:0000313" key="6">
    <source>
        <dbReference type="Proteomes" id="UP000034954"/>
    </source>
</evidence>
<dbReference type="Proteomes" id="UP000034954">
    <property type="component" value="Unassembled WGS sequence"/>
</dbReference>
<protein>
    <submittedName>
        <fullName evidence="5">Peptidase</fullName>
    </submittedName>
</protein>
<comment type="caution">
    <text evidence="5">The sequence shown here is derived from an EMBL/GenBank/DDBJ whole genome shotgun (WGS) entry which is preliminary data.</text>
</comment>
<evidence type="ECO:0000256" key="1">
    <source>
        <dbReference type="ARBA" id="ARBA00022670"/>
    </source>
</evidence>
<dbReference type="GO" id="GO:0008233">
    <property type="term" value="F:peptidase activity"/>
    <property type="evidence" value="ECO:0007669"/>
    <property type="project" value="UniProtKB-KW"/>
</dbReference>
<comment type="similarity">
    <text evidence="3">Belongs to the peptidase U32 family.</text>
</comment>
<proteinExistence type="inferred from homology"/>
<sequence>MIRKGDISVKKPEIVAPAGDFEKLRTAIEFGADAVYAGGEGFNLRMGASNLTLQEIGEAADWVHQRGRKIYIALNIFARNYHISGIRSYLKRLAAIPVDAVIISDPGVFLTMREIAPHVPIHLSTQANTTNAQSVEFWRRQGVKRVVLARELTLGEIREITDRSQIETEVFVHGAMCMSYSGRCLLSGFMANRHANLGDCSHSCRWHYVLKEEKRPLESYPIVEDESGTFILSSKDLCTIQYIPELFHAGVTAWKIEGRMKSPYYVAAVTRVYREALDRYCADPHTYVCDQRWLSELEKVSHREYGVGFFFGNQGYQSQTTHPGDRYLKEYDYLGTIQNVLPDDMAEVVVKNRISSNTPIEIMGRRLSEDFTQVLLDIRNEYHESIEVAQAGQKVLIKMSRPVEKYFMLRKCG</sequence>
<dbReference type="InterPro" id="IPR001539">
    <property type="entry name" value="Peptidase_U32"/>
</dbReference>
<evidence type="ECO:0000313" key="5">
    <source>
        <dbReference type="EMBL" id="KKO19932.1"/>
    </source>
</evidence>
<dbReference type="Pfam" id="PF01136">
    <property type="entry name" value="Peptidase_U32"/>
    <property type="match status" value="1"/>
</dbReference>
<dbReference type="AlphaFoldDB" id="A0A0M2UVR3"/>
<dbReference type="PROSITE" id="PS01276">
    <property type="entry name" value="PEPTIDASE_U32"/>
    <property type="match status" value="1"/>
</dbReference>
<organism evidence="5 6">
    <name type="scientific">Candidatus Brocadia fulgida</name>
    <dbReference type="NCBI Taxonomy" id="380242"/>
    <lineage>
        <taxon>Bacteria</taxon>
        <taxon>Pseudomonadati</taxon>
        <taxon>Planctomycetota</taxon>
        <taxon>Candidatus Brocadiia</taxon>
        <taxon>Candidatus Brocadiales</taxon>
        <taxon>Candidatus Brocadiaceae</taxon>
        <taxon>Candidatus Brocadia</taxon>
    </lineage>
</organism>